<dbReference type="SMART" id="SM00086">
    <property type="entry name" value="PAC"/>
    <property type="match status" value="2"/>
</dbReference>
<dbReference type="GO" id="GO:0006355">
    <property type="term" value="P:regulation of DNA-templated transcription"/>
    <property type="evidence" value="ECO:0007669"/>
    <property type="project" value="InterPro"/>
</dbReference>
<keyword evidence="5" id="KW-0418">Kinase</keyword>
<dbReference type="InterPro" id="IPR011006">
    <property type="entry name" value="CheY-like_superfamily"/>
</dbReference>
<dbReference type="PRINTS" id="PR00344">
    <property type="entry name" value="BCTRLSENSOR"/>
</dbReference>
<dbReference type="Gene3D" id="3.30.450.20">
    <property type="entry name" value="PAS domain"/>
    <property type="match status" value="3"/>
</dbReference>
<evidence type="ECO:0000259" key="8">
    <source>
        <dbReference type="PROSITE" id="PS50110"/>
    </source>
</evidence>
<proteinExistence type="predicted"/>
<dbReference type="PROSITE" id="PS50112">
    <property type="entry name" value="PAS"/>
    <property type="match status" value="1"/>
</dbReference>
<evidence type="ECO:0000259" key="7">
    <source>
        <dbReference type="PROSITE" id="PS50109"/>
    </source>
</evidence>
<dbReference type="PROSITE" id="PS50110">
    <property type="entry name" value="RESPONSE_REGULATORY"/>
    <property type="match status" value="1"/>
</dbReference>
<dbReference type="EC" id="2.7.13.3" evidence="2"/>
<evidence type="ECO:0000256" key="4">
    <source>
        <dbReference type="ARBA" id="ARBA00022679"/>
    </source>
</evidence>
<keyword evidence="4" id="KW-0808">Transferase</keyword>
<protein>
    <recommendedName>
        <fullName evidence="2">histidine kinase</fullName>
        <ecNumber evidence="2">2.7.13.3</ecNumber>
    </recommendedName>
</protein>
<dbReference type="Pfam" id="PF00072">
    <property type="entry name" value="Response_reg"/>
    <property type="match status" value="1"/>
</dbReference>
<comment type="caution">
    <text evidence="11">The sequence shown here is derived from an EMBL/GenBank/DDBJ whole genome shotgun (WGS) entry which is preliminary data.</text>
</comment>
<dbReference type="SUPFAM" id="SSF52172">
    <property type="entry name" value="CheY-like"/>
    <property type="match status" value="1"/>
</dbReference>
<dbReference type="Gene3D" id="3.40.50.2300">
    <property type="match status" value="1"/>
</dbReference>
<accession>A0A9Q4PX18</accession>
<dbReference type="InterPro" id="IPR004358">
    <property type="entry name" value="Sig_transdc_His_kin-like_C"/>
</dbReference>
<dbReference type="SUPFAM" id="SSF55785">
    <property type="entry name" value="PYP-like sensor domain (PAS domain)"/>
    <property type="match status" value="3"/>
</dbReference>
<dbReference type="NCBIfam" id="TIGR00229">
    <property type="entry name" value="sensory_box"/>
    <property type="match status" value="2"/>
</dbReference>
<dbReference type="CDD" id="cd00075">
    <property type="entry name" value="HATPase"/>
    <property type="match status" value="1"/>
</dbReference>
<name>A0A9Q4PX18_9EURY</name>
<evidence type="ECO:0000259" key="10">
    <source>
        <dbReference type="PROSITE" id="PS50113"/>
    </source>
</evidence>
<dbReference type="AlphaFoldDB" id="A0A9Q4PX18"/>
<dbReference type="SMART" id="SM00387">
    <property type="entry name" value="HATPase_c"/>
    <property type="match status" value="1"/>
</dbReference>
<evidence type="ECO:0000259" key="9">
    <source>
        <dbReference type="PROSITE" id="PS50112"/>
    </source>
</evidence>
<dbReference type="InterPro" id="IPR000014">
    <property type="entry name" value="PAS"/>
</dbReference>
<evidence type="ECO:0000256" key="2">
    <source>
        <dbReference type="ARBA" id="ARBA00012438"/>
    </source>
</evidence>
<dbReference type="CDD" id="cd00156">
    <property type="entry name" value="REC"/>
    <property type="match status" value="1"/>
</dbReference>
<evidence type="ECO:0000256" key="3">
    <source>
        <dbReference type="ARBA" id="ARBA00022553"/>
    </source>
</evidence>
<feature type="domain" description="PAS" evidence="9">
    <location>
        <begin position="383"/>
        <end position="456"/>
    </location>
</feature>
<dbReference type="Proteomes" id="UP001143747">
    <property type="component" value="Unassembled WGS sequence"/>
</dbReference>
<dbReference type="GO" id="GO:0000160">
    <property type="term" value="P:phosphorelay signal transduction system"/>
    <property type="evidence" value="ECO:0007669"/>
    <property type="project" value="InterPro"/>
</dbReference>
<feature type="domain" description="Response regulatory" evidence="8">
    <location>
        <begin position="2"/>
        <end position="117"/>
    </location>
</feature>
<dbReference type="InterPro" id="IPR001610">
    <property type="entry name" value="PAC"/>
</dbReference>
<dbReference type="PANTHER" id="PTHR43304:SF1">
    <property type="entry name" value="PAC DOMAIN-CONTAINING PROTEIN"/>
    <property type="match status" value="1"/>
</dbReference>
<dbReference type="RefSeq" id="WP_274924716.1">
    <property type="nucleotide sequence ID" value="NZ_JAKELO010000002.1"/>
</dbReference>
<feature type="domain" description="Histidine kinase" evidence="7">
    <location>
        <begin position="520"/>
        <end position="716"/>
    </location>
</feature>
<dbReference type="PROSITE" id="PS50113">
    <property type="entry name" value="PAC"/>
    <property type="match status" value="2"/>
</dbReference>
<dbReference type="InterPro" id="IPR013767">
    <property type="entry name" value="PAS_fold"/>
</dbReference>
<reference evidence="11" key="1">
    <citation type="submission" date="2022-01" db="EMBL/GenBank/DDBJ databases">
        <title>Draft genome of Methanogenium marinum DSM 15558.</title>
        <authorList>
            <person name="Chen S.-C."/>
            <person name="You Y.-T."/>
        </authorList>
    </citation>
    <scope>NUCLEOTIDE SEQUENCE</scope>
    <source>
        <strain evidence="11">DSM 15558</strain>
    </source>
</reference>
<dbReference type="InterPro" id="IPR035965">
    <property type="entry name" value="PAS-like_dom_sf"/>
</dbReference>
<dbReference type="InterPro" id="IPR005467">
    <property type="entry name" value="His_kinase_dom"/>
</dbReference>
<dbReference type="SMART" id="SM00448">
    <property type="entry name" value="REC"/>
    <property type="match status" value="1"/>
</dbReference>
<keyword evidence="12" id="KW-1185">Reference proteome</keyword>
<evidence type="ECO:0000313" key="11">
    <source>
        <dbReference type="EMBL" id="MDE4908081.1"/>
    </source>
</evidence>
<evidence type="ECO:0000256" key="5">
    <source>
        <dbReference type="ARBA" id="ARBA00022777"/>
    </source>
</evidence>
<sequence length="723" mass="80020">MRVLYIDNDEDFLYTAAKCLSDTGSFHVDVSSSSVDALLKLKENRYDAIISEHVIPAIDGIGILKDLRLAGDAIPFIFFTAYHGENTAIEALNAGADYYLRKDGFSSAQQEVLINILHRLGAGKRASCPPVPLQSELRMILDSSDEPTVFTGLDHVILWANKSYIVCHGAESHGVVGRHCYEVGWGRDVPCAYCRVSEVISTGKSVSSEIAHPDGRFTWITAYPVTDNEGRVCGFVEKETDITAIKKSQEAVRQEKEKYNLLIQSASDMIYLYALLPGGNCGRILDVNAAACRRMGYSREEFLQMVATDIDDPDIEQFRDSLIYEVGEMGHFIFEWQHVTKEGGAVPVEVSVNHFMLDGAPVALSVVRDITERKVSERALRMREQEYRDLVENIDEVIFRIDPEGNFTYLSPAIGKMAGGAGYSPSELIGKNFIDYIYPADQPMLQRHFRERLLGITKKSTFRLVTKAGNERWVLESSRPIREDGAVVGVQGVFLDITDLKQMGAALRKANKKLNILSSITRHDILNQITAMNLYLELIEGDSEDSGRLKEFFEATGKIMGNLERIITFTRMYEDLGVNEPEWQDIGAIVEQEMIPVSGGLTVKNEVHGYEVYADSMLGKVFSNLMGNSVMHGGDAHGVTVLLEVHGAEVCILVADDGAGIPTDMKEKIFQKGVGKNTGFGLFLSREILDLTGLSIREIGLPGVGACFEIHVPEGNVRYVSGA</sequence>
<dbReference type="InterPro" id="IPR052162">
    <property type="entry name" value="Sensor_kinase/Photoreceptor"/>
</dbReference>
<evidence type="ECO:0000256" key="1">
    <source>
        <dbReference type="ARBA" id="ARBA00000085"/>
    </source>
</evidence>
<dbReference type="Pfam" id="PF00989">
    <property type="entry name" value="PAS"/>
    <property type="match status" value="1"/>
</dbReference>
<dbReference type="Gene3D" id="3.30.565.10">
    <property type="entry name" value="Histidine kinase-like ATPase, C-terminal domain"/>
    <property type="match status" value="1"/>
</dbReference>
<dbReference type="InterPro" id="IPR000700">
    <property type="entry name" value="PAS-assoc_C"/>
</dbReference>
<feature type="domain" description="PAC" evidence="10">
    <location>
        <begin position="204"/>
        <end position="254"/>
    </location>
</feature>
<dbReference type="Pfam" id="PF13426">
    <property type="entry name" value="PAS_9"/>
    <property type="match status" value="2"/>
</dbReference>
<dbReference type="Pfam" id="PF02518">
    <property type="entry name" value="HATPase_c"/>
    <property type="match status" value="1"/>
</dbReference>
<dbReference type="SUPFAM" id="SSF55874">
    <property type="entry name" value="ATPase domain of HSP90 chaperone/DNA topoisomerase II/histidine kinase"/>
    <property type="match status" value="1"/>
</dbReference>
<dbReference type="PROSITE" id="PS50109">
    <property type="entry name" value="HIS_KIN"/>
    <property type="match status" value="1"/>
</dbReference>
<organism evidence="11 12">
    <name type="scientific">Methanogenium marinum</name>
    <dbReference type="NCBI Taxonomy" id="348610"/>
    <lineage>
        <taxon>Archaea</taxon>
        <taxon>Methanobacteriati</taxon>
        <taxon>Methanobacteriota</taxon>
        <taxon>Stenosarchaea group</taxon>
        <taxon>Methanomicrobia</taxon>
        <taxon>Methanomicrobiales</taxon>
        <taxon>Methanomicrobiaceae</taxon>
        <taxon>Methanogenium</taxon>
    </lineage>
</organism>
<dbReference type="SMART" id="SM00091">
    <property type="entry name" value="PAS"/>
    <property type="match status" value="3"/>
</dbReference>
<dbReference type="InterPro" id="IPR001789">
    <property type="entry name" value="Sig_transdc_resp-reg_receiver"/>
</dbReference>
<keyword evidence="3" id="KW-0597">Phosphoprotein</keyword>
<comment type="caution">
    <text evidence="6">Lacks conserved residue(s) required for the propagation of feature annotation.</text>
</comment>
<dbReference type="GO" id="GO:0004673">
    <property type="term" value="F:protein histidine kinase activity"/>
    <property type="evidence" value="ECO:0007669"/>
    <property type="project" value="UniProtKB-EC"/>
</dbReference>
<evidence type="ECO:0000256" key="6">
    <source>
        <dbReference type="PROSITE-ProRule" id="PRU00169"/>
    </source>
</evidence>
<evidence type="ECO:0000313" key="12">
    <source>
        <dbReference type="Proteomes" id="UP001143747"/>
    </source>
</evidence>
<dbReference type="EMBL" id="JAKELO010000002">
    <property type="protein sequence ID" value="MDE4908081.1"/>
    <property type="molecule type" value="Genomic_DNA"/>
</dbReference>
<dbReference type="PANTHER" id="PTHR43304">
    <property type="entry name" value="PHYTOCHROME-LIKE PROTEIN CPH1"/>
    <property type="match status" value="1"/>
</dbReference>
<dbReference type="InterPro" id="IPR003594">
    <property type="entry name" value="HATPase_dom"/>
</dbReference>
<dbReference type="CDD" id="cd00130">
    <property type="entry name" value="PAS"/>
    <property type="match status" value="2"/>
</dbReference>
<gene>
    <name evidence="11" type="ORF">L0665_05590</name>
</gene>
<feature type="domain" description="PAC" evidence="10">
    <location>
        <begin position="458"/>
        <end position="509"/>
    </location>
</feature>
<comment type="catalytic activity">
    <reaction evidence="1">
        <text>ATP + protein L-histidine = ADP + protein N-phospho-L-histidine.</text>
        <dbReference type="EC" id="2.7.13.3"/>
    </reaction>
</comment>
<dbReference type="InterPro" id="IPR036890">
    <property type="entry name" value="HATPase_C_sf"/>
</dbReference>